<feature type="domain" description="DUF4130" evidence="1">
    <location>
        <begin position="84"/>
        <end position="244"/>
    </location>
</feature>
<reference evidence="2 3" key="1">
    <citation type="submission" date="2020-02" db="EMBL/GenBank/DDBJ databases">
        <title>Genome assembly of a novel Clostridium senegalense strain.</title>
        <authorList>
            <person name="Gupta T.B."/>
            <person name="Jauregui R."/>
            <person name="Maclean P."/>
            <person name="Nawarathana A."/>
            <person name="Brightwell G."/>
        </authorList>
    </citation>
    <scope>NUCLEOTIDE SEQUENCE [LARGE SCALE GENOMIC DNA]</scope>
    <source>
        <strain evidence="2 3">AGRFS4</strain>
    </source>
</reference>
<dbReference type="Proteomes" id="UP000481872">
    <property type="component" value="Unassembled WGS sequence"/>
</dbReference>
<accession>A0A6M0GYW1</accession>
<evidence type="ECO:0000259" key="1">
    <source>
        <dbReference type="Pfam" id="PF13566"/>
    </source>
</evidence>
<gene>
    <name evidence="2" type="ORF">G3M99_02005</name>
</gene>
<dbReference type="InterPro" id="IPR023875">
    <property type="entry name" value="DNA_repair_put"/>
</dbReference>
<protein>
    <submittedName>
        <fullName evidence="2">DNA metabolism protein</fullName>
    </submittedName>
</protein>
<evidence type="ECO:0000313" key="2">
    <source>
        <dbReference type="EMBL" id="NEU03645.1"/>
    </source>
</evidence>
<sequence>MNIYTFDGSFEGFLTCIYHSYYNDIKPNNIIATKNCIPNLIDNFIDIITDLDNSSKVYTAMENIFTNETIKNIMYVFLSANEEKYWILHNYIRLAFKFKKDVDMYLNNDIILKVSKISRTVKLEAHRFTGFVRFKDLGDNKFYASIEPDNNILILIASHFTHRFKNQSFIIHDVKRELALIYNGEKYFIDFFSKANYHLATKINDEFYEDLWKSYYTSASIQSRKNPNLQHRQMPKRYWKFLIETS</sequence>
<keyword evidence="3" id="KW-1185">Reference proteome</keyword>
<dbReference type="Pfam" id="PF13566">
    <property type="entry name" value="DUF4130"/>
    <property type="match status" value="1"/>
</dbReference>
<proteinExistence type="predicted"/>
<dbReference type="EMBL" id="JAAGPU010000002">
    <property type="protein sequence ID" value="NEU03645.1"/>
    <property type="molecule type" value="Genomic_DNA"/>
</dbReference>
<dbReference type="RefSeq" id="WP_061995425.1">
    <property type="nucleotide sequence ID" value="NZ_JAAGPU010000002.1"/>
</dbReference>
<organism evidence="2 3">
    <name type="scientific">Clostridium senegalense</name>
    <dbReference type="NCBI Taxonomy" id="1465809"/>
    <lineage>
        <taxon>Bacteria</taxon>
        <taxon>Bacillati</taxon>
        <taxon>Bacillota</taxon>
        <taxon>Clostridia</taxon>
        <taxon>Eubacteriales</taxon>
        <taxon>Clostridiaceae</taxon>
        <taxon>Clostridium</taxon>
    </lineage>
</organism>
<name>A0A6M0GYW1_9CLOT</name>
<dbReference type="NCBIfam" id="TIGR03915">
    <property type="entry name" value="SAM_7_link_chp"/>
    <property type="match status" value="1"/>
</dbReference>
<dbReference type="InterPro" id="IPR025404">
    <property type="entry name" value="DUF4130"/>
</dbReference>
<evidence type="ECO:0000313" key="3">
    <source>
        <dbReference type="Proteomes" id="UP000481872"/>
    </source>
</evidence>
<comment type="caution">
    <text evidence="2">The sequence shown here is derived from an EMBL/GenBank/DDBJ whole genome shotgun (WGS) entry which is preliminary data.</text>
</comment>
<dbReference type="AlphaFoldDB" id="A0A6M0GYW1"/>